<reference evidence="1" key="1">
    <citation type="submission" date="2021-01" db="EMBL/GenBank/DDBJ databases">
        <authorList>
            <person name="Corre E."/>
            <person name="Pelletier E."/>
            <person name="Niang G."/>
            <person name="Scheremetjew M."/>
            <person name="Finn R."/>
            <person name="Kale V."/>
            <person name="Holt S."/>
            <person name="Cochrane G."/>
            <person name="Meng A."/>
            <person name="Brown T."/>
            <person name="Cohen L."/>
        </authorList>
    </citation>
    <scope>NUCLEOTIDE SEQUENCE</scope>
    <source>
        <strain evidence="1">CCMP127</strain>
    </source>
</reference>
<dbReference type="EMBL" id="HBIM01005626">
    <property type="protein sequence ID" value="CAE0406963.1"/>
    <property type="molecule type" value="Transcribed_RNA"/>
</dbReference>
<accession>A0A7S3P4S2</accession>
<dbReference type="PANTHER" id="PTHR37845">
    <property type="entry name" value="SEQUENCE ORPHAN"/>
    <property type="match status" value="1"/>
</dbReference>
<sequence>MSSSDNTPPSPSSKPNTMRYWIFGDYHADSHDFVERVATRGPKEVACAAAASALVSPLVSVIDKCIVQDISGTAKFMQAITKASGEMFTQPKAFFGGLAFRLTFAVYFGTYAVANLSELALDVNKVRGDEKRKQLKVAASAVANISLLAWRDSVFAREFSTNAPKHNTPMRTFGLFAARDTATMYATFYAAPKAADYLQKEHGVERNTAELSMALAIPVAAQVVTAPLHIHALDYYAKPDATTAQRWEAIRKEFATVSFARGFRILPAFGIGSFSNNKFRELFIQQTNEELLLKRRLTVALEQGRRRLTKMA</sequence>
<evidence type="ECO:0008006" key="2">
    <source>
        <dbReference type="Google" id="ProtNLM"/>
    </source>
</evidence>
<name>A0A7S3P4S2_9STRA</name>
<evidence type="ECO:0000313" key="1">
    <source>
        <dbReference type="EMBL" id="CAE0406963.1"/>
    </source>
</evidence>
<dbReference type="PANTHER" id="PTHR37845:SF1">
    <property type="entry name" value="SEQUENCE ORPHAN"/>
    <property type="match status" value="1"/>
</dbReference>
<organism evidence="1">
    <name type="scientific">Amphora coffeiformis</name>
    <dbReference type="NCBI Taxonomy" id="265554"/>
    <lineage>
        <taxon>Eukaryota</taxon>
        <taxon>Sar</taxon>
        <taxon>Stramenopiles</taxon>
        <taxon>Ochrophyta</taxon>
        <taxon>Bacillariophyta</taxon>
        <taxon>Bacillariophyceae</taxon>
        <taxon>Bacillariophycidae</taxon>
        <taxon>Thalassiophysales</taxon>
        <taxon>Catenulaceae</taxon>
        <taxon>Amphora</taxon>
    </lineage>
</organism>
<dbReference type="InterPro" id="IPR038781">
    <property type="entry name" value="C365.16-ike"/>
</dbReference>
<proteinExistence type="predicted"/>
<dbReference type="GO" id="GO:0005739">
    <property type="term" value="C:mitochondrion"/>
    <property type="evidence" value="ECO:0007669"/>
    <property type="project" value="TreeGrafter"/>
</dbReference>
<dbReference type="AlphaFoldDB" id="A0A7S3P4S2"/>
<protein>
    <recommendedName>
        <fullName evidence="2">Mitochondrial fission process protein 1</fullName>
    </recommendedName>
</protein>
<gene>
    <name evidence="1" type="ORF">ACOF00016_LOCUS4790</name>
</gene>